<reference evidence="3" key="1">
    <citation type="submission" date="2021-04" db="EMBL/GenBank/DDBJ databases">
        <title>Genome based classification of Actinospica acidithermotolerans sp. nov., an actinobacterium isolated from an Indonesian hot spring.</title>
        <authorList>
            <person name="Kusuma A.B."/>
            <person name="Putra K.E."/>
            <person name="Nafisah S."/>
            <person name="Loh J."/>
            <person name="Nouioui I."/>
            <person name="Goodfellow M."/>
        </authorList>
    </citation>
    <scope>NUCLEOTIDE SEQUENCE</scope>
    <source>
        <strain evidence="3">DSM 45618</strain>
    </source>
</reference>
<dbReference type="EMBL" id="JAGSXH010000027">
    <property type="protein sequence ID" value="MBS2963450.1"/>
    <property type="molecule type" value="Genomic_DNA"/>
</dbReference>
<feature type="domain" description="Response regulatory" evidence="2">
    <location>
        <begin position="21"/>
        <end position="145"/>
    </location>
</feature>
<name>A0A8J7WQ23_9ACTN</name>
<dbReference type="RefSeq" id="WP_211467175.1">
    <property type="nucleotide sequence ID" value="NZ_JAGSXH010000027.1"/>
</dbReference>
<evidence type="ECO:0000313" key="4">
    <source>
        <dbReference type="Proteomes" id="UP000677913"/>
    </source>
</evidence>
<keyword evidence="4" id="KW-1185">Reference proteome</keyword>
<evidence type="ECO:0000313" key="3">
    <source>
        <dbReference type="EMBL" id="MBS2963450.1"/>
    </source>
</evidence>
<dbReference type="SUPFAM" id="SSF52172">
    <property type="entry name" value="CheY-like"/>
    <property type="match status" value="1"/>
</dbReference>
<evidence type="ECO:0000256" key="1">
    <source>
        <dbReference type="PROSITE-ProRule" id="PRU00169"/>
    </source>
</evidence>
<dbReference type="InterPro" id="IPR011006">
    <property type="entry name" value="CheY-like_superfamily"/>
</dbReference>
<dbReference type="Proteomes" id="UP000677913">
    <property type="component" value="Unassembled WGS sequence"/>
</dbReference>
<dbReference type="Gene3D" id="3.40.50.2300">
    <property type="match status" value="1"/>
</dbReference>
<keyword evidence="1" id="KW-0597">Phosphoprotein</keyword>
<dbReference type="PROSITE" id="PS50110">
    <property type="entry name" value="RESPONSE_REGULATORY"/>
    <property type="match status" value="1"/>
</dbReference>
<dbReference type="GO" id="GO:0000160">
    <property type="term" value="P:phosphorelay signal transduction system"/>
    <property type="evidence" value="ECO:0007669"/>
    <property type="project" value="InterPro"/>
</dbReference>
<proteinExistence type="predicted"/>
<organism evidence="3 4">
    <name type="scientific">Actinocrinis puniceicyclus</name>
    <dbReference type="NCBI Taxonomy" id="977794"/>
    <lineage>
        <taxon>Bacteria</taxon>
        <taxon>Bacillati</taxon>
        <taxon>Actinomycetota</taxon>
        <taxon>Actinomycetes</taxon>
        <taxon>Catenulisporales</taxon>
        <taxon>Actinospicaceae</taxon>
        <taxon>Actinocrinis</taxon>
    </lineage>
</organism>
<accession>A0A8J7WQ23</accession>
<sequence>MSSPSTVDHAAATPAHRTALTVLVYSDDANVRAAVRAALGTKPATDLPDVRVREAATEPAVIEAMDGIAKGHGRIDLAILDGEAVPAGGIGIARQLKDEIYRCPPLLVLTGRAQDGWLATWARADAIVPHPIDPVRLADVAAALLRPRVA</sequence>
<dbReference type="AlphaFoldDB" id="A0A8J7WQ23"/>
<gene>
    <name evidence="3" type="ORF">KGA66_10360</name>
</gene>
<feature type="modified residue" description="4-aspartylphosphate" evidence="1">
    <location>
        <position position="81"/>
    </location>
</feature>
<evidence type="ECO:0000259" key="2">
    <source>
        <dbReference type="PROSITE" id="PS50110"/>
    </source>
</evidence>
<comment type="caution">
    <text evidence="3">The sequence shown here is derived from an EMBL/GenBank/DDBJ whole genome shotgun (WGS) entry which is preliminary data.</text>
</comment>
<dbReference type="InterPro" id="IPR001789">
    <property type="entry name" value="Sig_transdc_resp-reg_receiver"/>
</dbReference>
<protein>
    <recommendedName>
        <fullName evidence="2">Response regulatory domain-containing protein</fullName>
    </recommendedName>
</protein>